<dbReference type="InterPro" id="IPR029058">
    <property type="entry name" value="AB_hydrolase_fold"/>
</dbReference>
<reference evidence="3" key="1">
    <citation type="submission" date="2014-05" db="EMBL/GenBank/DDBJ databases">
        <authorList>
            <person name="Chronopoulou M."/>
        </authorList>
    </citation>
    <scope>NUCLEOTIDE SEQUENCE</scope>
    <source>
        <tissue evidence="3">Whole organism</tissue>
    </source>
</reference>
<organism evidence="3">
    <name type="scientific">Lepeophtheirus salmonis</name>
    <name type="common">Salmon louse</name>
    <name type="synonym">Caligus salmonis</name>
    <dbReference type="NCBI Taxonomy" id="72036"/>
    <lineage>
        <taxon>Eukaryota</taxon>
        <taxon>Metazoa</taxon>
        <taxon>Ecdysozoa</taxon>
        <taxon>Arthropoda</taxon>
        <taxon>Crustacea</taxon>
        <taxon>Multicrustacea</taxon>
        <taxon>Hexanauplia</taxon>
        <taxon>Copepoda</taxon>
        <taxon>Siphonostomatoida</taxon>
        <taxon>Caligidae</taxon>
        <taxon>Lepeophtheirus</taxon>
    </lineage>
</organism>
<protein>
    <submittedName>
        <fullName evidence="3">Mycophenolic acid acylglucuronide esterase, mitochondriallike [Latimeria chalumnae]</fullName>
    </submittedName>
</protein>
<dbReference type="OMA" id="DHAGHGP"/>
<dbReference type="InterPro" id="IPR022742">
    <property type="entry name" value="Hydrolase_4"/>
</dbReference>
<evidence type="ECO:0000256" key="1">
    <source>
        <dbReference type="ARBA" id="ARBA00022801"/>
    </source>
</evidence>
<accession>A0A0K2V2Z0</accession>
<keyword evidence="1" id="KW-0378">Hydrolase</keyword>
<dbReference type="AlphaFoldDB" id="A0A0K2V2Z0"/>
<sequence length="287" mass="32863">MPPYSSQISLTDGRRNSLKSDDQVEYVPVELSYIEVVPGRKVAYRNHVGSKGPTILYIPGFLSSMELKKIIDVEKFAREHGYSNVRFDPESCGFSGGSRETIEFEHWIEDALCIIDRVCDPKEPILIVSSSVGSWISTIVAQKRPDRIHSMLFIGPAFNIIWKAFIYHYKIMSDEEKKRVDDGEYLVVNLKYGGKNYLRKDFSEKTKQFEIDTASPININCPVRIIHAVPDRDVSFETSLQIASNIATTDVDVILRKEGDHRLNTDNDTTQQLYEIHRLITQYPIKN</sequence>
<dbReference type="InterPro" id="IPR052382">
    <property type="entry name" value="ABHD10_acyl-thioesterase"/>
</dbReference>
<dbReference type="PANTHER" id="PTHR16138">
    <property type="entry name" value="MYCOPHENOLIC ACID ACYL-GLUCURONIDE ESTERASE, MITOCHONDRIAL"/>
    <property type="match status" value="1"/>
</dbReference>
<feature type="domain" description="Serine aminopeptidase S33" evidence="2">
    <location>
        <begin position="78"/>
        <end position="164"/>
    </location>
</feature>
<name>A0A0K2V2Z0_LEPSM</name>
<dbReference type="GO" id="GO:0008474">
    <property type="term" value="F:palmitoyl-(protein) hydrolase activity"/>
    <property type="evidence" value="ECO:0007669"/>
    <property type="project" value="TreeGrafter"/>
</dbReference>
<dbReference type="Pfam" id="PF12146">
    <property type="entry name" value="Hydrolase_4"/>
    <property type="match status" value="1"/>
</dbReference>
<dbReference type="EMBL" id="HACA01027532">
    <property type="protein sequence ID" value="CDW44893.1"/>
    <property type="molecule type" value="Transcribed_RNA"/>
</dbReference>
<dbReference type="GO" id="GO:0004553">
    <property type="term" value="F:hydrolase activity, hydrolyzing O-glycosyl compounds"/>
    <property type="evidence" value="ECO:0007669"/>
    <property type="project" value="TreeGrafter"/>
</dbReference>
<dbReference type="SUPFAM" id="SSF53474">
    <property type="entry name" value="alpha/beta-Hydrolases"/>
    <property type="match status" value="1"/>
</dbReference>
<dbReference type="OrthoDB" id="408373at2759"/>
<evidence type="ECO:0000313" key="3">
    <source>
        <dbReference type="EMBL" id="CDW44893.1"/>
    </source>
</evidence>
<dbReference type="Gene3D" id="3.40.50.1820">
    <property type="entry name" value="alpha/beta hydrolase"/>
    <property type="match status" value="1"/>
</dbReference>
<proteinExistence type="predicted"/>
<evidence type="ECO:0000259" key="2">
    <source>
        <dbReference type="Pfam" id="PF12146"/>
    </source>
</evidence>
<dbReference type="GO" id="GO:0005739">
    <property type="term" value="C:mitochondrion"/>
    <property type="evidence" value="ECO:0007669"/>
    <property type="project" value="TreeGrafter"/>
</dbReference>
<dbReference type="PANTHER" id="PTHR16138:SF7">
    <property type="entry name" value="PALMITOYL-PROTEIN THIOESTERASE ABHD10, MITOCHONDRIAL"/>
    <property type="match status" value="1"/>
</dbReference>